<name>A0ABX3H7U2_PAEBO</name>
<sequence length="83" mass="9878">MKFRKLLSLKQWSHIFRNSWQYVISPNVTIGDKLLFTIPVLLYWVLPDFMPFLPIDDIGVTMLLMGWFVSRMDRKYPALKSGR</sequence>
<dbReference type="EMBL" id="MPTB01000024">
    <property type="protein sequence ID" value="OMD45735.1"/>
    <property type="molecule type" value="Genomic_DNA"/>
</dbReference>
<protein>
    <recommendedName>
        <fullName evidence="4">DUF1232 domain-containing protein</fullName>
    </recommendedName>
</protein>
<comment type="caution">
    <text evidence="2">The sequence shown here is derived from an EMBL/GenBank/DDBJ whole genome shotgun (WGS) entry which is preliminary data.</text>
</comment>
<keyword evidence="1" id="KW-0472">Membrane</keyword>
<keyword evidence="1" id="KW-0812">Transmembrane</keyword>
<keyword evidence="1" id="KW-1133">Transmembrane helix</keyword>
<organism evidence="2 3">
    <name type="scientific">Paenibacillus borealis</name>
    <dbReference type="NCBI Taxonomy" id="160799"/>
    <lineage>
        <taxon>Bacteria</taxon>
        <taxon>Bacillati</taxon>
        <taxon>Bacillota</taxon>
        <taxon>Bacilli</taxon>
        <taxon>Bacillales</taxon>
        <taxon>Paenibacillaceae</taxon>
        <taxon>Paenibacillus</taxon>
    </lineage>
</organism>
<feature type="transmembrane region" description="Helical" evidence="1">
    <location>
        <begin position="20"/>
        <end position="46"/>
    </location>
</feature>
<evidence type="ECO:0000256" key="1">
    <source>
        <dbReference type="SAM" id="Phobius"/>
    </source>
</evidence>
<evidence type="ECO:0008006" key="4">
    <source>
        <dbReference type="Google" id="ProtNLM"/>
    </source>
</evidence>
<accession>A0ABX3H7U2</accession>
<gene>
    <name evidence="2" type="ORF">BSK56_18925</name>
</gene>
<dbReference type="Proteomes" id="UP000187412">
    <property type="component" value="Unassembled WGS sequence"/>
</dbReference>
<dbReference type="RefSeq" id="WP_038589573.1">
    <property type="nucleotide sequence ID" value="NZ_MPTB01000024.1"/>
</dbReference>
<keyword evidence="3" id="KW-1185">Reference proteome</keyword>
<evidence type="ECO:0000313" key="3">
    <source>
        <dbReference type="Proteomes" id="UP000187412"/>
    </source>
</evidence>
<reference evidence="2 3" key="1">
    <citation type="submission" date="2016-10" db="EMBL/GenBank/DDBJ databases">
        <title>Paenibacillus species isolates.</title>
        <authorList>
            <person name="Beno S.M."/>
        </authorList>
    </citation>
    <scope>NUCLEOTIDE SEQUENCE [LARGE SCALE GENOMIC DNA]</scope>
    <source>
        <strain evidence="2 3">FSL H7-0744</strain>
    </source>
</reference>
<feature type="transmembrane region" description="Helical" evidence="1">
    <location>
        <begin position="52"/>
        <end position="70"/>
    </location>
</feature>
<proteinExistence type="predicted"/>
<evidence type="ECO:0000313" key="2">
    <source>
        <dbReference type="EMBL" id="OMD45735.1"/>
    </source>
</evidence>